<proteinExistence type="inferred from homology"/>
<keyword evidence="8" id="KW-0966">Cell projection</keyword>
<dbReference type="RefSeq" id="WP_191692047.1">
    <property type="nucleotide sequence ID" value="NZ_JACSQY010000016.1"/>
</dbReference>
<dbReference type="Pfam" id="PF05400">
    <property type="entry name" value="FliT"/>
    <property type="match status" value="1"/>
</dbReference>
<sequence length="117" mass="13338">MIRPELMKWKDATDRLLALSISNDDDHRDAMIVSIEAILDEREQLQPSIKPPFSAEEEAFGKELVAQESKVAVKLESYLTAIRKDLSTSQTKKDSVRSYVNPYSKVARDGTFYDTKQ</sequence>
<evidence type="ECO:0000256" key="1">
    <source>
        <dbReference type="ARBA" id="ARBA00004514"/>
    </source>
</evidence>
<evidence type="ECO:0000256" key="5">
    <source>
        <dbReference type="ARBA" id="ARBA00093765"/>
    </source>
</evidence>
<protein>
    <recommendedName>
        <fullName evidence="7">Flagellar protein FliT</fullName>
    </recommendedName>
</protein>
<keyword evidence="2" id="KW-0963">Cytoplasm</keyword>
<name>A0ABR8PN77_9BACL</name>
<reference evidence="8 9" key="1">
    <citation type="submission" date="2020-08" db="EMBL/GenBank/DDBJ databases">
        <title>A Genomic Blueprint of the Chicken Gut Microbiome.</title>
        <authorList>
            <person name="Gilroy R."/>
            <person name="Ravi A."/>
            <person name="Getino M."/>
            <person name="Pursley I."/>
            <person name="Horton D.L."/>
            <person name="Alikhan N.-F."/>
            <person name="Baker D."/>
            <person name="Gharbi K."/>
            <person name="Hall N."/>
            <person name="Watson M."/>
            <person name="Adriaenssens E.M."/>
            <person name="Foster-Nyarko E."/>
            <person name="Jarju S."/>
            <person name="Secka A."/>
            <person name="Antonio M."/>
            <person name="Oren A."/>
            <person name="Chaudhuri R."/>
            <person name="La Ragione R.M."/>
            <person name="Hildebrand F."/>
            <person name="Pallen M.J."/>
        </authorList>
    </citation>
    <scope>NUCLEOTIDE SEQUENCE [LARGE SCALE GENOMIC DNA]</scope>
    <source>
        <strain evidence="8 9">Sa3CUA8</strain>
    </source>
</reference>
<evidence type="ECO:0000256" key="4">
    <source>
        <dbReference type="ARBA" id="ARBA00023186"/>
    </source>
</evidence>
<comment type="function">
    <text evidence="5">May act as an export chaperone for the filament capping protein FliD.</text>
</comment>
<comment type="subcellular location">
    <subcellularLocation>
        <location evidence="1">Cytoplasm</location>
        <location evidence="1">Cytosol</location>
    </subcellularLocation>
</comment>
<dbReference type="EMBL" id="JACSQY010000016">
    <property type="protein sequence ID" value="MBD7909627.1"/>
    <property type="molecule type" value="Genomic_DNA"/>
</dbReference>
<dbReference type="InterPro" id="IPR008622">
    <property type="entry name" value="FliT"/>
</dbReference>
<dbReference type="Proteomes" id="UP000659496">
    <property type="component" value="Unassembled WGS sequence"/>
</dbReference>
<evidence type="ECO:0000256" key="3">
    <source>
        <dbReference type="ARBA" id="ARBA00022795"/>
    </source>
</evidence>
<evidence type="ECO:0000313" key="9">
    <source>
        <dbReference type="Proteomes" id="UP000659496"/>
    </source>
</evidence>
<evidence type="ECO:0000256" key="6">
    <source>
        <dbReference type="ARBA" id="ARBA00093785"/>
    </source>
</evidence>
<keyword evidence="9" id="KW-1185">Reference proteome</keyword>
<comment type="similarity">
    <text evidence="6">Belongs to the bacillales FliT family.</text>
</comment>
<evidence type="ECO:0000256" key="7">
    <source>
        <dbReference type="ARBA" id="ARBA00093797"/>
    </source>
</evidence>
<accession>A0ABR8PN77</accession>
<comment type="caution">
    <text evidence="8">The sequence shown here is derived from an EMBL/GenBank/DDBJ whole genome shotgun (WGS) entry which is preliminary data.</text>
</comment>
<gene>
    <name evidence="8" type="ORF">H9659_14915</name>
</gene>
<evidence type="ECO:0000256" key="2">
    <source>
        <dbReference type="ARBA" id="ARBA00022490"/>
    </source>
</evidence>
<keyword evidence="8" id="KW-0282">Flagellum</keyword>
<keyword evidence="8" id="KW-0969">Cilium</keyword>
<evidence type="ECO:0000313" key="8">
    <source>
        <dbReference type="EMBL" id="MBD7909627.1"/>
    </source>
</evidence>
<keyword evidence="4" id="KW-0143">Chaperone</keyword>
<organism evidence="8 9">
    <name type="scientific">Sporosarcina gallistercoris</name>
    <dbReference type="NCBI Taxonomy" id="2762245"/>
    <lineage>
        <taxon>Bacteria</taxon>
        <taxon>Bacillati</taxon>
        <taxon>Bacillota</taxon>
        <taxon>Bacilli</taxon>
        <taxon>Bacillales</taxon>
        <taxon>Caryophanaceae</taxon>
        <taxon>Sporosarcina</taxon>
    </lineage>
</organism>
<keyword evidence="3" id="KW-1005">Bacterial flagellum biogenesis</keyword>